<dbReference type="EMBL" id="SRHE01000631">
    <property type="protein sequence ID" value="TWW08510.1"/>
    <property type="molecule type" value="Genomic_DNA"/>
</dbReference>
<dbReference type="Gene3D" id="3.40.50.20">
    <property type="match status" value="1"/>
</dbReference>
<organism evidence="23 24">
    <name type="scientific">Planctomyces bekefii</name>
    <dbReference type="NCBI Taxonomy" id="1653850"/>
    <lineage>
        <taxon>Bacteria</taxon>
        <taxon>Pseudomonadati</taxon>
        <taxon>Planctomycetota</taxon>
        <taxon>Planctomycetia</taxon>
        <taxon>Planctomycetales</taxon>
        <taxon>Planctomycetaceae</taxon>
        <taxon>Planctomyces</taxon>
    </lineage>
</organism>
<reference evidence="23 24" key="2">
    <citation type="submission" date="2019-08" db="EMBL/GenBank/DDBJ databases">
        <authorList>
            <person name="Henke P."/>
        </authorList>
    </citation>
    <scope>NUCLEOTIDE SEQUENCE [LARGE SCALE GENOMIC DNA]</scope>
    <source>
        <strain evidence="23">Phe10_nw2017</strain>
    </source>
</reference>
<gene>
    <name evidence="23" type="ORF">E3A20_23630</name>
</gene>
<dbReference type="PROSITE" id="PS00843">
    <property type="entry name" value="DALA_DALA_LIGASE_1"/>
    <property type="match status" value="1"/>
</dbReference>
<dbReference type="PIRSF" id="PIRSF039102">
    <property type="entry name" value="Ddl/VanB"/>
    <property type="match status" value="1"/>
</dbReference>
<keyword evidence="14" id="KW-0133">Cell shape</keyword>
<keyword evidence="12 21" id="KW-0067">ATP-binding</keyword>
<dbReference type="InterPro" id="IPR011095">
    <property type="entry name" value="Dala_Dala_lig_C"/>
</dbReference>
<evidence type="ECO:0000256" key="1">
    <source>
        <dbReference type="ARBA" id="ARBA00001936"/>
    </source>
</evidence>
<comment type="cofactor">
    <cofactor evidence="2">
        <name>Mg(2+)</name>
        <dbReference type="ChEBI" id="CHEBI:18420"/>
    </cofactor>
</comment>
<evidence type="ECO:0000259" key="22">
    <source>
        <dbReference type="PROSITE" id="PS50975"/>
    </source>
</evidence>
<keyword evidence="9" id="KW-0436">Ligase</keyword>
<dbReference type="GO" id="GO:0005829">
    <property type="term" value="C:cytosol"/>
    <property type="evidence" value="ECO:0007669"/>
    <property type="project" value="TreeGrafter"/>
</dbReference>
<comment type="similarity">
    <text evidence="6">Belongs to the D-alanine--D-alanine ligase family.</text>
</comment>
<keyword evidence="17" id="KW-0961">Cell wall biogenesis/degradation</keyword>
<dbReference type="EC" id="6.3.2.4" evidence="7"/>
<evidence type="ECO:0000256" key="20">
    <source>
        <dbReference type="ARBA" id="ARBA00060592"/>
    </source>
</evidence>
<keyword evidence="24" id="KW-1185">Reference proteome</keyword>
<dbReference type="InterPro" id="IPR016185">
    <property type="entry name" value="PreATP-grasp_dom_sf"/>
</dbReference>
<evidence type="ECO:0000256" key="3">
    <source>
        <dbReference type="ARBA" id="ARBA00003921"/>
    </source>
</evidence>
<dbReference type="InterPro" id="IPR005905">
    <property type="entry name" value="D_ala_D_ala"/>
</dbReference>
<comment type="function">
    <text evidence="3">Cell wall formation.</text>
</comment>
<dbReference type="InterPro" id="IPR013815">
    <property type="entry name" value="ATP_grasp_subdomain_1"/>
</dbReference>
<evidence type="ECO:0000256" key="9">
    <source>
        <dbReference type="ARBA" id="ARBA00022598"/>
    </source>
</evidence>
<evidence type="ECO:0000256" key="12">
    <source>
        <dbReference type="ARBA" id="ARBA00022840"/>
    </source>
</evidence>
<evidence type="ECO:0000256" key="16">
    <source>
        <dbReference type="ARBA" id="ARBA00023211"/>
    </source>
</evidence>
<dbReference type="PANTHER" id="PTHR23132:SF25">
    <property type="entry name" value="D-ALANINE--D-ALANINE LIGASE A"/>
    <property type="match status" value="1"/>
</dbReference>
<dbReference type="GO" id="GO:0009252">
    <property type="term" value="P:peptidoglycan biosynthetic process"/>
    <property type="evidence" value="ECO:0007669"/>
    <property type="project" value="UniProtKB-KW"/>
</dbReference>
<evidence type="ECO:0000256" key="7">
    <source>
        <dbReference type="ARBA" id="ARBA00012216"/>
    </source>
</evidence>
<dbReference type="InterPro" id="IPR011127">
    <property type="entry name" value="Dala_Dala_lig_N"/>
</dbReference>
<dbReference type="InterPro" id="IPR011761">
    <property type="entry name" value="ATP-grasp"/>
</dbReference>
<dbReference type="InterPro" id="IPR000291">
    <property type="entry name" value="D-Ala_lig_Van_CS"/>
</dbReference>
<protein>
    <recommendedName>
        <fullName evidence="18">D-alanine--D-alanine ligase A</fullName>
        <ecNumber evidence="7">6.3.2.4</ecNumber>
    </recommendedName>
</protein>
<evidence type="ECO:0000256" key="11">
    <source>
        <dbReference type="ARBA" id="ARBA00022741"/>
    </source>
</evidence>
<proteinExistence type="inferred from homology"/>
<dbReference type="FunFam" id="3.30.1490.20:FF:000007">
    <property type="entry name" value="D-alanine--D-alanine ligase"/>
    <property type="match status" value="1"/>
</dbReference>
<evidence type="ECO:0000313" key="23">
    <source>
        <dbReference type="EMBL" id="TWW08510.1"/>
    </source>
</evidence>
<keyword evidence="15" id="KW-0573">Peptidoglycan synthesis</keyword>
<dbReference type="GO" id="GO:0046872">
    <property type="term" value="F:metal ion binding"/>
    <property type="evidence" value="ECO:0007669"/>
    <property type="project" value="UniProtKB-KW"/>
</dbReference>
<evidence type="ECO:0000256" key="15">
    <source>
        <dbReference type="ARBA" id="ARBA00022984"/>
    </source>
</evidence>
<comment type="catalytic activity">
    <reaction evidence="19">
        <text>2 D-alanine + ATP = D-alanyl-D-alanine + ADP + phosphate + H(+)</text>
        <dbReference type="Rhea" id="RHEA:11224"/>
        <dbReference type="ChEBI" id="CHEBI:15378"/>
        <dbReference type="ChEBI" id="CHEBI:30616"/>
        <dbReference type="ChEBI" id="CHEBI:43474"/>
        <dbReference type="ChEBI" id="CHEBI:57416"/>
        <dbReference type="ChEBI" id="CHEBI:57822"/>
        <dbReference type="ChEBI" id="CHEBI:456216"/>
        <dbReference type="EC" id="6.3.2.4"/>
    </reaction>
</comment>
<evidence type="ECO:0000256" key="4">
    <source>
        <dbReference type="ARBA" id="ARBA00004496"/>
    </source>
</evidence>
<feature type="domain" description="ATP-grasp" evidence="22">
    <location>
        <begin position="153"/>
        <end position="247"/>
    </location>
</feature>
<comment type="subcellular location">
    <subcellularLocation>
        <location evidence="4">Cytoplasm</location>
    </subcellularLocation>
</comment>
<dbReference type="Pfam" id="PF07478">
    <property type="entry name" value="Dala_Dala_lig_C"/>
    <property type="match status" value="1"/>
</dbReference>
<evidence type="ECO:0000256" key="10">
    <source>
        <dbReference type="ARBA" id="ARBA00022723"/>
    </source>
</evidence>
<dbReference type="AlphaFoldDB" id="A0A5C6M192"/>
<accession>A0A5C6M192</accession>
<keyword evidence="10" id="KW-0479">Metal-binding</keyword>
<evidence type="ECO:0000313" key="24">
    <source>
        <dbReference type="Proteomes" id="UP000321083"/>
    </source>
</evidence>
<dbReference type="GO" id="GO:0005524">
    <property type="term" value="F:ATP binding"/>
    <property type="evidence" value="ECO:0007669"/>
    <property type="project" value="UniProtKB-UniRule"/>
</dbReference>
<evidence type="ECO:0000256" key="21">
    <source>
        <dbReference type="PROSITE-ProRule" id="PRU00409"/>
    </source>
</evidence>
<dbReference type="Gene3D" id="3.30.1490.20">
    <property type="entry name" value="ATP-grasp fold, A domain"/>
    <property type="match status" value="1"/>
</dbReference>
<evidence type="ECO:0000256" key="2">
    <source>
        <dbReference type="ARBA" id="ARBA00001946"/>
    </source>
</evidence>
<reference evidence="23 24" key="1">
    <citation type="submission" date="2019-08" db="EMBL/GenBank/DDBJ databases">
        <title>100 year-old enigma solved: identification of Planctomyces bekefii, the type genus and species of the phylum Planctomycetes.</title>
        <authorList>
            <person name="Svetlana D.N."/>
            <person name="Overmann J."/>
        </authorList>
    </citation>
    <scope>NUCLEOTIDE SEQUENCE [LARGE SCALE GENOMIC DNA]</scope>
    <source>
        <strain evidence="23">Phe10_nw2017</strain>
    </source>
</reference>
<evidence type="ECO:0000256" key="13">
    <source>
        <dbReference type="ARBA" id="ARBA00022842"/>
    </source>
</evidence>
<dbReference type="PROSITE" id="PS50975">
    <property type="entry name" value="ATP_GRASP"/>
    <property type="match status" value="1"/>
</dbReference>
<dbReference type="GO" id="GO:0008716">
    <property type="term" value="F:D-alanine-D-alanine ligase activity"/>
    <property type="evidence" value="ECO:0007669"/>
    <property type="project" value="UniProtKB-EC"/>
</dbReference>
<evidence type="ECO:0000256" key="19">
    <source>
        <dbReference type="ARBA" id="ARBA00047614"/>
    </source>
</evidence>
<dbReference type="GO" id="GO:0071555">
    <property type="term" value="P:cell wall organization"/>
    <property type="evidence" value="ECO:0007669"/>
    <property type="project" value="UniProtKB-KW"/>
</dbReference>
<name>A0A5C6M192_9PLAN</name>
<evidence type="ECO:0000256" key="18">
    <source>
        <dbReference type="ARBA" id="ARBA00040301"/>
    </source>
</evidence>
<feature type="non-terminal residue" evidence="23">
    <location>
        <position position="258"/>
    </location>
</feature>
<evidence type="ECO:0000256" key="14">
    <source>
        <dbReference type="ARBA" id="ARBA00022960"/>
    </source>
</evidence>
<keyword evidence="11 21" id="KW-0547">Nucleotide-binding</keyword>
<evidence type="ECO:0000256" key="8">
    <source>
        <dbReference type="ARBA" id="ARBA00022490"/>
    </source>
</evidence>
<dbReference type="SUPFAM" id="SSF52440">
    <property type="entry name" value="PreATP-grasp domain"/>
    <property type="match status" value="1"/>
</dbReference>
<comment type="cofactor">
    <cofactor evidence="1">
        <name>Mn(2+)</name>
        <dbReference type="ChEBI" id="CHEBI:29035"/>
    </cofactor>
</comment>
<evidence type="ECO:0000256" key="5">
    <source>
        <dbReference type="ARBA" id="ARBA00004752"/>
    </source>
</evidence>
<dbReference type="Pfam" id="PF01820">
    <property type="entry name" value="Dala_Dala_lig_N"/>
    <property type="match status" value="1"/>
</dbReference>
<dbReference type="SUPFAM" id="SSF56059">
    <property type="entry name" value="Glutathione synthetase ATP-binding domain-like"/>
    <property type="match status" value="1"/>
</dbReference>
<keyword evidence="13" id="KW-0460">Magnesium</keyword>
<dbReference type="PANTHER" id="PTHR23132">
    <property type="entry name" value="D-ALANINE--D-ALANINE LIGASE"/>
    <property type="match status" value="1"/>
</dbReference>
<dbReference type="GO" id="GO:0008360">
    <property type="term" value="P:regulation of cell shape"/>
    <property type="evidence" value="ECO:0007669"/>
    <property type="project" value="UniProtKB-KW"/>
</dbReference>
<evidence type="ECO:0000256" key="17">
    <source>
        <dbReference type="ARBA" id="ARBA00023316"/>
    </source>
</evidence>
<comment type="caution">
    <text evidence="23">The sequence shown here is derived from an EMBL/GenBank/DDBJ whole genome shotgun (WGS) entry which is preliminary data.</text>
</comment>
<keyword evidence="16" id="KW-0464">Manganese</keyword>
<keyword evidence="8" id="KW-0963">Cytoplasm</keyword>
<dbReference type="Proteomes" id="UP000321083">
    <property type="component" value="Unassembled WGS sequence"/>
</dbReference>
<sequence>MSPSKQEVLVIYGGRSTEHEISCRSAAFVLRNLNPEKYAIRAIAIDKSGRWLPQQVPQLLQAMKGQKVVPILPPIASEMVPGSFAGPSAPILGDASRQGVGSDSKKPVVVFPILHGTFGEDGTMQGLLEMAEVGFVGPDTLGSAIGMDKVVSKRLAQAAGVPVVPWIDVRKQHWSEVGHKICEEAERTLGFPMFVKPARLGSSVGVSKVTSMAALKNACEEALKFDDKIMIEKGLTVREIEIAALGDYDPAVSIPGEV</sequence>
<comment type="pathway">
    <text evidence="5">Cell wall biogenesis; peptidoglycan biosynthesis.</text>
</comment>
<evidence type="ECO:0000256" key="6">
    <source>
        <dbReference type="ARBA" id="ARBA00010871"/>
    </source>
</evidence>
<comment type="pathway">
    <text evidence="20">Glycan biosynthesis.</text>
</comment>